<organism evidence="9 10">
    <name type="scientific">Streptomonospora salina</name>
    <dbReference type="NCBI Taxonomy" id="104205"/>
    <lineage>
        <taxon>Bacteria</taxon>
        <taxon>Bacillati</taxon>
        <taxon>Actinomycetota</taxon>
        <taxon>Actinomycetes</taxon>
        <taxon>Streptosporangiales</taxon>
        <taxon>Nocardiopsidaceae</taxon>
        <taxon>Streptomonospora</taxon>
    </lineage>
</organism>
<dbReference type="InterPro" id="IPR037185">
    <property type="entry name" value="EmrE-like"/>
</dbReference>
<keyword evidence="10" id="KW-1185">Reference proteome</keyword>
<dbReference type="EMBL" id="JACHLY010000001">
    <property type="protein sequence ID" value="MBB5996335.1"/>
    <property type="molecule type" value="Genomic_DNA"/>
</dbReference>
<dbReference type="Proteomes" id="UP000578077">
    <property type="component" value="Unassembled WGS sequence"/>
</dbReference>
<feature type="transmembrane region" description="Helical" evidence="7">
    <location>
        <begin position="219"/>
        <end position="236"/>
    </location>
</feature>
<feature type="transmembrane region" description="Helical" evidence="7">
    <location>
        <begin position="271"/>
        <end position="290"/>
    </location>
</feature>
<evidence type="ECO:0000256" key="7">
    <source>
        <dbReference type="SAM" id="Phobius"/>
    </source>
</evidence>
<evidence type="ECO:0000256" key="6">
    <source>
        <dbReference type="SAM" id="MobiDB-lite"/>
    </source>
</evidence>
<dbReference type="PANTHER" id="PTHR32322">
    <property type="entry name" value="INNER MEMBRANE TRANSPORTER"/>
    <property type="match status" value="1"/>
</dbReference>
<evidence type="ECO:0000256" key="3">
    <source>
        <dbReference type="ARBA" id="ARBA00022692"/>
    </source>
</evidence>
<feature type="domain" description="EamA" evidence="8">
    <location>
        <begin position="155"/>
        <end position="288"/>
    </location>
</feature>
<dbReference type="InterPro" id="IPR050638">
    <property type="entry name" value="AA-Vitamin_Transporters"/>
</dbReference>
<keyword evidence="3 7" id="KW-0812">Transmembrane</keyword>
<feature type="transmembrane region" description="Helical" evidence="7">
    <location>
        <begin position="34"/>
        <end position="56"/>
    </location>
</feature>
<comment type="similarity">
    <text evidence="2">Belongs to the EamA transporter family.</text>
</comment>
<dbReference type="SUPFAM" id="SSF103481">
    <property type="entry name" value="Multidrug resistance efflux transporter EmrE"/>
    <property type="match status" value="2"/>
</dbReference>
<comment type="subcellular location">
    <subcellularLocation>
        <location evidence="1">Membrane</location>
        <topology evidence="1">Multi-pass membrane protein</topology>
    </subcellularLocation>
</comment>
<reference evidence="9 10" key="1">
    <citation type="submission" date="2020-08" db="EMBL/GenBank/DDBJ databases">
        <title>Sequencing the genomes of 1000 actinobacteria strains.</title>
        <authorList>
            <person name="Klenk H.-P."/>
        </authorList>
    </citation>
    <scope>NUCLEOTIDE SEQUENCE [LARGE SCALE GENOMIC DNA]</scope>
    <source>
        <strain evidence="9 10">DSM 44593</strain>
    </source>
</reference>
<keyword evidence="5 7" id="KW-0472">Membrane</keyword>
<feature type="transmembrane region" description="Helical" evidence="7">
    <location>
        <begin position="102"/>
        <end position="120"/>
    </location>
</feature>
<evidence type="ECO:0000256" key="2">
    <source>
        <dbReference type="ARBA" id="ARBA00007362"/>
    </source>
</evidence>
<dbReference type="Pfam" id="PF00892">
    <property type="entry name" value="EamA"/>
    <property type="match status" value="2"/>
</dbReference>
<protein>
    <submittedName>
        <fullName evidence="9">Drug/metabolite transporter (DMT)-like permease</fullName>
    </submittedName>
</protein>
<gene>
    <name evidence="9" type="ORF">HNR25_000086</name>
</gene>
<evidence type="ECO:0000313" key="10">
    <source>
        <dbReference type="Proteomes" id="UP000578077"/>
    </source>
</evidence>
<dbReference type="RefSeq" id="WP_246463489.1">
    <property type="nucleotide sequence ID" value="NZ_BAABKT010000036.1"/>
</dbReference>
<feature type="transmembrane region" description="Helical" evidence="7">
    <location>
        <begin position="156"/>
        <end position="176"/>
    </location>
</feature>
<evidence type="ECO:0000256" key="5">
    <source>
        <dbReference type="ARBA" id="ARBA00023136"/>
    </source>
</evidence>
<feature type="region of interest" description="Disordered" evidence="6">
    <location>
        <begin position="292"/>
        <end position="313"/>
    </location>
</feature>
<accession>A0A841DZN4</accession>
<comment type="caution">
    <text evidence="9">The sequence shown here is derived from an EMBL/GenBank/DDBJ whole genome shotgun (WGS) entry which is preliminary data.</text>
</comment>
<evidence type="ECO:0000256" key="4">
    <source>
        <dbReference type="ARBA" id="ARBA00022989"/>
    </source>
</evidence>
<proteinExistence type="inferred from homology"/>
<evidence type="ECO:0000313" key="9">
    <source>
        <dbReference type="EMBL" id="MBB5996335.1"/>
    </source>
</evidence>
<dbReference type="PANTHER" id="PTHR32322:SF2">
    <property type="entry name" value="EAMA DOMAIN-CONTAINING PROTEIN"/>
    <property type="match status" value="1"/>
</dbReference>
<feature type="transmembrane region" description="Helical" evidence="7">
    <location>
        <begin position="188"/>
        <end position="213"/>
    </location>
</feature>
<feature type="transmembrane region" description="Helical" evidence="7">
    <location>
        <begin position="248"/>
        <end position="265"/>
    </location>
</feature>
<evidence type="ECO:0000259" key="8">
    <source>
        <dbReference type="Pfam" id="PF00892"/>
    </source>
</evidence>
<feature type="domain" description="EamA" evidence="8">
    <location>
        <begin position="12"/>
        <end position="141"/>
    </location>
</feature>
<sequence length="313" mass="31995">MVQARGADRMWAVAVAAGLWGTSALMRDPLAQVLPASTIVFYEHAVVVVLLLPWLLPALRALAASGPAVIAAVAVVGGGSSALATTLFTLAFTVADPITPQVLQKLQPVFAIVLAVVLLGERLAPRFGLYALPALAGAWVLAFADPLSVSVSDARGAALAVGAALLWAAGTVLGRLAGARLSFLHVTVLRFTFGLPVALAITLVSGAGLSVGAAQLPRLVLLALIPGLLALTLYYWGLRRTAASRATLAELAFPLVSAVVGAVLLGGSLEWSQWAGGAVVLTAVTLMALSRTGPRPSGVRVPEDTPAARPPVH</sequence>
<name>A0A841DZN4_9ACTN</name>
<evidence type="ECO:0000256" key="1">
    <source>
        <dbReference type="ARBA" id="ARBA00004141"/>
    </source>
</evidence>
<dbReference type="AlphaFoldDB" id="A0A841DZN4"/>
<dbReference type="InterPro" id="IPR000620">
    <property type="entry name" value="EamA_dom"/>
</dbReference>
<dbReference type="GO" id="GO:0016020">
    <property type="term" value="C:membrane"/>
    <property type="evidence" value="ECO:0007669"/>
    <property type="project" value="UniProtKB-SubCell"/>
</dbReference>
<feature type="transmembrane region" description="Helical" evidence="7">
    <location>
        <begin position="127"/>
        <end position="144"/>
    </location>
</feature>
<feature type="transmembrane region" description="Helical" evidence="7">
    <location>
        <begin position="68"/>
        <end position="90"/>
    </location>
</feature>
<keyword evidence="4 7" id="KW-1133">Transmembrane helix</keyword>